<keyword evidence="10 17" id="KW-0067">ATP-binding</keyword>
<evidence type="ECO:0000256" key="1">
    <source>
        <dbReference type="ARBA" id="ARBA00000085"/>
    </source>
</evidence>
<evidence type="ECO:0000256" key="13">
    <source>
        <dbReference type="ARBA" id="ARBA00023136"/>
    </source>
</evidence>
<dbReference type="RefSeq" id="WP_236334969.1">
    <property type="nucleotide sequence ID" value="NZ_JAKIJS010000001.1"/>
</dbReference>
<dbReference type="CDD" id="cd06225">
    <property type="entry name" value="HAMP"/>
    <property type="match status" value="1"/>
</dbReference>
<keyword evidence="11 14" id="KW-1133">Transmembrane helix</keyword>
<dbReference type="SMART" id="SM00304">
    <property type="entry name" value="HAMP"/>
    <property type="match status" value="1"/>
</dbReference>
<feature type="domain" description="Histidine kinase" evidence="15">
    <location>
        <begin position="139"/>
        <end position="354"/>
    </location>
</feature>
<dbReference type="InterPro" id="IPR003661">
    <property type="entry name" value="HisK_dim/P_dom"/>
</dbReference>
<feature type="domain" description="HAMP" evidence="16">
    <location>
        <begin position="79"/>
        <end position="131"/>
    </location>
</feature>
<keyword evidence="4" id="KW-1003">Cell membrane</keyword>
<keyword evidence="7 14" id="KW-0812">Transmembrane</keyword>
<evidence type="ECO:0000256" key="14">
    <source>
        <dbReference type="SAM" id="Phobius"/>
    </source>
</evidence>
<reference evidence="17 18" key="1">
    <citation type="submission" date="2022-01" db="EMBL/GenBank/DDBJ databases">
        <title>Alkalihalobacillus sp. EGI L200015, a novel bacterium isolated from a salt lake sediment.</title>
        <authorList>
            <person name="Gao L."/>
            <person name="Fang B.-Z."/>
            <person name="Li W.-J."/>
        </authorList>
    </citation>
    <scope>NUCLEOTIDE SEQUENCE [LARGE SCALE GENOMIC DNA]</scope>
    <source>
        <strain evidence="17 18">KCTC 12718</strain>
    </source>
</reference>
<dbReference type="InterPro" id="IPR003594">
    <property type="entry name" value="HATPase_dom"/>
</dbReference>
<keyword evidence="5" id="KW-0597">Phosphoprotein</keyword>
<comment type="caution">
    <text evidence="17">The sequence shown here is derived from an EMBL/GenBank/DDBJ whole genome shotgun (WGS) entry which is preliminary data.</text>
</comment>
<dbReference type="InterPro" id="IPR050398">
    <property type="entry name" value="HssS/ArlS-like"/>
</dbReference>
<keyword evidence="9" id="KW-0418">Kinase</keyword>
<dbReference type="GO" id="GO:0005524">
    <property type="term" value="F:ATP binding"/>
    <property type="evidence" value="ECO:0007669"/>
    <property type="project" value="UniProtKB-KW"/>
</dbReference>
<dbReference type="SMART" id="SM00388">
    <property type="entry name" value="HisKA"/>
    <property type="match status" value="1"/>
</dbReference>
<feature type="transmembrane region" description="Helical" evidence="14">
    <location>
        <begin position="12"/>
        <end position="30"/>
    </location>
</feature>
<dbReference type="InterPro" id="IPR036890">
    <property type="entry name" value="HATPase_C_sf"/>
</dbReference>
<dbReference type="Gene3D" id="3.30.565.10">
    <property type="entry name" value="Histidine kinase-like ATPase, C-terminal domain"/>
    <property type="match status" value="1"/>
</dbReference>
<evidence type="ECO:0000256" key="11">
    <source>
        <dbReference type="ARBA" id="ARBA00022989"/>
    </source>
</evidence>
<dbReference type="PROSITE" id="PS50109">
    <property type="entry name" value="HIS_KIN"/>
    <property type="match status" value="1"/>
</dbReference>
<evidence type="ECO:0000256" key="4">
    <source>
        <dbReference type="ARBA" id="ARBA00022475"/>
    </source>
</evidence>
<proteinExistence type="predicted"/>
<evidence type="ECO:0000256" key="10">
    <source>
        <dbReference type="ARBA" id="ARBA00022840"/>
    </source>
</evidence>
<sequence>MLPNRLLWRLTFINIIVVGTFIVLSSWAIYNTACFLADGLGSWNEQKQNLFNSTLFQYLWIFSIAAIIIGSLIHYYLVKKTIRPLKELIESTKRMKEGQYPRPIQVNSKDETGQLIGHFNDLVKQLKDTQQHRKELILDLSHDFRTPLSNLKGYLGALKDGVIEADQKMYESLHNESERLIHMVEQLEQLREWDYLTKQTYHEKEPMDMQFLVEESVRMFRWSLLNAGIKVEIQAEIGIVNVYNEGILQVINNLLDNAIRYYEGTGPIRIKGEIIKGRYMLSITGPGQVIPIEAKEKIFERLYRVDSSRGRDNSGGTGLGLAISKEIIEHHKGKISVKSEKNCHTFMFSLPVCK</sequence>
<dbReference type="InterPro" id="IPR004358">
    <property type="entry name" value="Sig_transdc_His_kin-like_C"/>
</dbReference>
<accession>A0ABS9H3Q3</accession>
<evidence type="ECO:0000259" key="16">
    <source>
        <dbReference type="PROSITE" id="PS50885"/>
    </source>
</evidence>
<dbReference type="InterPro" id="IPR036097">
    <property type="entry name" value="HisK_dim/P_sf"/>
</dbReference>
<keyword evidence="13 14" id="KW-0472">Membrane</keyword>
<dbReference type="PRINTS" id="PR00344">
    <property type="entry name" value="BCTRLSENSOR"/>
</dbReference>
<dbReference type="PANTHER" id="PTHR45528">
    <property type="entry name" value="SENSOR HISTIDINE KINASE CPXA"/>
    <property type="match status" value="1"/>
</dbReference>
<evidence type="ECO:0000256" key="2">
    <source>
        <dbReference type="ARBA" id="ARBA00004651"/>
    </source>
</evidence>
<keyword evidence="18" id="KW-1185">Reference proteome</keyword>
<dbReference type="SUPFAM" id="SSF47384">
    <property type="entry name" value="Homodimeric domain of signal transducing histidine kinase"/>
    <property type="match status" value="1"/>
</dbReference>
<dbReference type="SUPFAM" id="SSF55874">
    <property type="entry name" value="ATPase domain of HSP90 chaperone/DNA topoisomerase II/histidine kinase"/>
    <property type="match status" value="1"/>
</dbReference>
<dbReference type="Pfam" id="PF02518">
    <property type="entry name" value="HATPase_c"/>
    <property type="match status" value="1"/>
</dbReference>
<evidence type="ECO:0000313" key="17">
    <source>
        <dbReference type="EMBL" id="MCF6138428.1"/>
    </source>
</evidence>
<evidence type="ECO:0000256" key="9">
    <source>
        <dbReference type="ARBA" id="ARBA00022777"/>
    </source>
</evidence>
<protein>
    <recommendedName>
        <fullName evidence="3">histidine kinase</fullName>
        <ecNumber evidence="3">2.7.13.3</ecNumber>
    </recommendedName>
</protein>
<organism evidence="17 18">
    <name type="scientific">Pseudalkalibacillus berkeleyi</name>
    <dbReference type="NCBI Taxonomy" id="1069813"/>
    <lineage>
        <taxon>Bacteria</taxon>
        <taxon>Bacillati</taxon>
        <taxon>Bacillota</taxon>
        <taxon>Bacilli</taxon>
        <taxon>Bacillales</taxon>
        <taxon>Fictibacillaceae</taxon>
        <taxon>Pseudalkalibacillus</taxon>
    </lineage>
</organism>
<evidence type="ECO:0000256" key="12">
    <source>
        <dbReference type="ARBA" id="ARBA00023012"/>
    </source>
</evidence>
<evidence type="ECO:0000256" key="5">
    <source>
        <dbReference type="ARBA" id="ARBA00022553"/>
    </source>
</evidence>
<dbReference type="PROSITE" id="PS50885">
    <property type="entry name" value="HAMP"/>
    <property type="match status" value="1"/>
</dbReference>
<dbReference type="EMBL" id="JAKIJS010000001">
    <property type="protein sequence ID" value="MCF6138428.1"/>
    <property type="molecule type" value="Genomic_DNA"/>
</dbReference>
<dbReference type="Pfam" id="PF00672">
    <property type="entry name" value="HAMP"/>
    <property type="match status" value="1"/>
</dbReference>
<evidence type="ECO:0000313" key="18">
    <source>
        <dbReference type="Proteomes" id="UP001649381"/>
    </source>
</evidence>
<dbReference type="SUPFAM" id="SSF158472">
    <property type="entry name" value="HAMP domain-like"/>
    <property type="match status" value="1"/>
</dbReference>
<dbReference type="Proteomes" id="UP001649381">
    <property type="component" value="Unassembled WGS sequence"/>
</dbReference>
<gene>
    <name evidence="17" type="ORF">L2716_11875</name>
</gene>
<evidence type="ECO:0000256" key="6">
    <source>
        <dbReference type="ARBA" id="ARBA00022679"/>
    </source>
</evidence>
<dbReference type="InterPro" id="IPR005467">
    <property type="entry name" value="His_kinase_dom"/>
</dbReference>
<comment type="subcellular location">
    <subcellularLocation>
        <location evidence="2">Cell membrane</location>
        <topology evidence="2">Multi-pass membrane protein</topology>
    </subcellularLocation>
</comment>
<dbReference type="Gene3D" id="6.10.340.10">
    <property type="match status" value="1"/>
</dbReference>
<comment type="catalytic activity">
    <reaction evidence="1">
        <text>ATP + protein L-histidine = ADP + protein N-phospho-L-histidine.</text>
        <dbReference type="EC" id="2.7.13.3"/>
    </reaction>
</comment>
<keyword evidence="8" id="KW-0547">Nucleotide-binding</keyword>
<keyword evidence="12" id="KW-0902">Two-component regulatory system</keyword>
<keyword evidence="6" id="KW-0808">Transferase</keyword>
<feature type="transmembrane region" description="Helical" evidence="14">
    <location>
        <begin position="58"/>
        <end position="78"/>
    </location>
</feature>
<evidence type="ECO:0000259" key="15">
    <source>
        <dbReference type="PROSITE" id="PS50109"/>
    </source>
</evidence>
<dbReference type="PANTHER" id="PTHR45528:SF1">
    <property type="entry name" value="SENSOR HISTIDINE KINASE CPXA"/>
    <property type="match status" value="1"/>
</dbReference>
<dbReference type="Pfam" id="PF00512">
    <property type="entry name" value="HisKA"/>
    <property type="match status" value="1"/>
</dbReference>
<evidence type="ECO:0000256" key="3">
    <source>
        <dbReference type="ARBA" id="ARBA00012438"/>
    </source>
</evidence>
<evidence type="ECO:0000256" key="7">
    <source>
        <dbReference type="ARBA" id="ARBA00022692"/>
    </source>
</evidence>
<name>A0ABS9H3Q3_9BACL</name>
<dbReference type="SMART" id="SM00387">
    <property type="entry name" value="HATPase_c"/>
    <property type="match status" value="1"/>
</dbReference>
<evidence type="ECO:0000256" key="8">
    <source>
        <dbReference type="ARBA" id="ARBA00022741"/>
    </source>
</evidence>
<dbReference type="Gene3D" id="1.10.287.130">
    <property type="match status" value="1"/>
</dbReference>
<dbReference type="CDD" id="cd00082">
    <property type="entry name" value="HisKA"/>
    <property type="match status" value="1"/>
</dbReference>
<dbReference type="EC" id="2.7.13.3" evidence="3"/>
<dbReference type="InterPro" id="IPR003660">
    <property type="entry name" value="HAMP_dom"/>
</dbReference>